<evidence type="ECO:0000313" key="1">
    <source>
        <dbReference type="EMBL" id="KAF3045163.1"/>
    </source>
</evidence>
<accession>A0A9P4WY02</accession>
<gene>
    <name evidence="1" type="ORF">E8E12_010230</name>
</gene>
<dbReference type="Proteomes" id="UP000758155">
    <property type="component" value="Unassembled WGS sequence"/>
</dbReference>
<protein>
    <submittedName>
        <fullName evidence="1">Uncharacterized protein</fullName>
    </submittedName>
</protein>
<sequence length="124" mass="12718">MDGRWQCLCLGAPTSPSATTTLRTTAGECTLPVVLCASRPLRPVSAPARRLSATSVHGIAASAPGGRCWLSDGSKIPTPPPAFLGACTPQDLAAHHPPTARAALTLTLTLTLILRPTCARVAAL</sequence>
<keyword evidence="2" id="KW-1185">Reference proteome</keyword>
<dbReference type="EMBL" id="SWKV01000007">
    <property type="protein sequence ID" value="KAF3045163.1"/>
    <property type="molecule type" value="Genomic_DNA"/>
</dbReference>
<organism evidence="1 2">
    <name type="scientific">Didymella heteroderae</name>
    <dbReference type="NCBI Taxonomy" id="1769908"/>
    <lineage>
        <taxon>Eukaryota</taxon>
        <taxon>Fungi</taxon>
        <taxon>Dikarya</taxon>
        <taxon>Ascomycota</taxon>
        <taxon>Pezizomycotina</taxon>
        <taxon>Dothideomycetes</taxon>
        <taxon>Pleosporomycetidae</taxon>
        <taxon>Pleosporales</taxon>
        <taxon>Pleosporineae</taxon>
        <taxon>Didymellaceae</taxon>
        <taxon>Didymella</taxon>
    </lineage>
</organism>
<reference evidence="1" key="1">
    <citation type="submission" date="2019-04" db="EMBL/GenBank/DDBJ databases">
        <title>Sequencing of skin fungus with MAO and IRED activity.</title>
        <authorList>
            <person name="Marsaioli A.J."/>
            <person name="Bonatto J.M.C."/>
            <person name="Reis Junior O."/>
        </authorList>
    </citation>
    <scope>NUCLEOTIDE SEQUENCE</scope>
    <source>
        <strain evidence="1">28M1</strain>
    </source>
</reference>
<name>A0A9P4WY02_9PLEO</name>
<comment type="caution">
    <text evidence="1">The sequence shown here is derived from an EMBL/GenBank/DDBJ whole genome shotgun (WGS) entry which is preliminary data.</text>
</comment>
<dbReference type="AlphaFoldDB" id="A0A9P4WY02"/>
<evidence type="ECO:0000313" key="2">
    <source>
        <dbReference type="Proteomes" id="UP000758155"/>
    </source>
</evidence>
<proteinExistence type="predicted"/>